<comment type="caution">
    <text evidence="1">The sequence shown here is derived from an EMBL/GenBank/DDBJ whole genome shotgun (WGS) entry which is preliminary data.</text>
</comment>
<dbReference type="EMBL" id="FNNO01000007">
    <property type="protein sequence ID" value="SDW97041.1"/>
    <property type="molecule type" value="Genomic_DNA"/>
</dbReference>
<dbReference type="AlphaFoldDB" id="A0A8X8IGA9"/>
<dbReference type="RefSeq" id="WP_092723814.1">
    <property type="nucleotide sequence ID" value="NZ_FNNO01000007.1"/>
</dbReference>
<proteinExistence type="predicted"/>
<keyword evidence="2" id="KW-1185">Reference proteome</keyword>
<gene>
    <name evidence="1" type="ORF">SAMN05444410_107184</name>
</gene>
<protein>
    <submittedName>
        <fullName evidence="1">Uncharacterized protein</fullName>
    </submittedName>
</protein>
<name>A0A8X8IGA9_9BACT</name>
<evidence type="ECO:0000313" key="1">
    <source>
        <dbReference type="EMBL" id="SDW97041.1"/>
    </source>
</evidence>
<dbReference type="Proteomes" id="UP000198711">
    <property type="component" value="Unassembled WGS sequence"/>
</dbReference>
<sequence length="116" mass="13131">MARQYGTIKITGTIGGICFYQMDGEHYARAKSSLSGKRVKTDPAFRSTMAYAGLMGRASKIAAKLKIGLTREERRNINHSKLTRQVQRLLKEGKTEQEILNEMPHSKFKTKEVVSR</sequence>
<accession>A0A8X8IGA9</accession>
<evidence type="ECO:0000313" key="2">
    <source>
        <dbReference type="Proteomes" id="UP000198711"/>
    </source>
</evidence>
<organism evidence="1 2">
    <name type="scientific">Hydrobacter penzbergensis</name>
    <dbReference type="NCBI Taxonomy" id="1235997"/>
    <lineage>
        <taxon>Bacteria</taxon>
        <taxon>Pseudomonadati</taxon>
        <taxon>Bacteroidota</taxon>
        <taxon>Chitinophagia</taxon>
        <taxon>Chitinophagales</taxon>
        <taxon>Chitinophagaceae</taxon>
        <taxon>Hydrobacter</taxon>
    </lineage>
</organism>
<reference evidence="1 2" key="1">
    <citation type="submission" date="2016-10" db="EMBL/GenBank/DDBJ databases">
        <authorList>
            <person name="Varghese N."/>
            <person name="Submissions S."/>
        </authorList>
    </citation>
    <scope>NUCLEOTIDE SEQUENCE [LARGE SCALE GENOMIC DNA]</scope>
    <source>
        <strain evidence="1 2">DSM 25353</strain>
    </source>
</reference>